<name>A0ABR1AT54_POLSC</name>
<sequence length="140" mass="16166">MPAPAMFSKFKHVGSASAQQNILENNPISQFFEVGKQTASAGPELVWKIHDAYRKSDGKRGHSTERDVGRRLFGERWKIHLWCQPRGTKREEEQKITGKDFAAAKLQLLERYKKSDVLQLTYVFTSRRANNSRLLNKTQF</sequence>
<keyword evidence="2" id="KW-1185">Reference proteome</keyword>
<accession>A0ABR1AT54</accession>
<dbReference type="EMBL" id="JAWJWF010000045">
    <property type="protein sequence ID" value="KAK6627086.1"/>
    <property type="molecule type" value="Genomic_DNA"/>
</dbReference>
<comment type="caution">
    <text evidence="1">The sequence shown here is derived from an EMBL/GenBank/DDBJ whole genome shotgun (WGS) entry which is preliminary data.</text>
</comment>
<evidence type="ECO:0000313" key="2">
    <source>
        <dbReference type="Proteomes" id="UP001359485"/>
    </source>
</evidence>
<gene>
    <name evidence="1" type="ORF">RUM44_009563</name>
</gene>
<reference evidence="1 2" key="1">
    <citation type="submission" date="2023-09" db="EMBL/GenBank/DDBJ databases">
        <title>Genomes of two closely related lineages of the louse Polyplax serrata with different host specificities.</title>
        <authorList>
            <person name="Martinu J."/>
            <person name="Tarabai H."/>
            <person name="Stefka J."/>
            <person name="Hypsa V."/>
        </authorList>
    </citation>
    <scope>NUCLEOTIDE SEQUENCE [LARGE SCALE GENOMIC DNA]</scope>
    <source>
        <strain evidence="1">98ZLc_SE</strain>
    </source>
</reference>
<organism evidence="1 2">
    <name type="scientific">Polyplax serrata</name>
    <name type="common">Common mouse louse</name>
    <dbReference type="NCBI Taxonomy" id="468196"/>
    <lineage>
        <taxon>Eukaryota</taxon>
        <taxon>Metazoa</taxon>
        <taxon>Ecdysozoa</taxon>
        <taxon>Arthropoda</taxon>
        <taxon>Hexapoda</taxon>
        <taxon>Insecta</taxon>
        <taxon>Pterygota</taxon>
        <taxon>Neoptera</taxon>
        <taxon>Paraneoptera</taxon>
        <taxon>Psocodea</taxon>
        <taxon>Troctomorpha</taxon>
        <taxon>Phthiraptera</taxon>
        <taxon>Anoplura</taxon>
        <taxon>Polyplacidae</taxon>
        <taxon>Polyplax</taxon>
    </lineage>
</organism>
<protein>
    <submittedName>
        <fullName evidence="1">Uncharacterized protein</fullName>
    </submittedName>
</protein>
<evidence type="ECO:0000313" key="1">
    <source>
        <dbReference type="EMBL" id="KAK6627086.1"/>
    </source>
</evidence>
<proteinExistence type="predicted"/>
<dbReference type="Proteomes" id="UP001359485">
    <property type="component" value="Unassembled WGS sequence"/>
</dbReference>